<protein>
    <submittedName>
        <fullName evidence="2">Acyltransferase</fullName>
    </submittedName>
</protein>
<dbReference type="EMBL" id="QFPP01000138">
    <property type="protein sequence ID" value="PZQ74285.1"/>
    <property type="molecule type" value="Genomic_DNA"/>
</dbReference>
<dbReference type="Proteomes" id="UP000249135">
    <property type="component" value="Unassembled WGS sequence"/>
</dbReference>
<dbReference type="PANTHER" id="PTHR38592:SF3">
    <property type="entry name" value="BLL4819 PROTEIN"/>
    <property type="match status" value="1"/>
</dbReference>
<name>A0A2W5QHJ9_VARPD</name>
<keyword evidence="2" id="KW-0012">Acyltransferase</keyword>
<keyword evidence="1" id="KW-0472">Membrane</keyword>
<sequence length="394" mass="44071">MSATALPPSRRYWEIDAVRGLMLVLMTITHVPTRFTDPVGQPFGFVSAAEGFVLLSAFVSGLVYGRIGYTQGVHAMRRGFWKRAVRIYMSQAALLLFLFTVITALAIGLHIEEPQVKDLLKYYLAHPHEGFLYSLLLVYQPALLDILPLYILFMLLSPWVMAYALRHGWQVPMLLSALLWAGAQFGMTPWLHEHLMMGLLGIPIPFNETGSFDTFAWQFLWFFGLWMGASRNAPGAQPIVIPRRVVQIAVVVAVGCLAWRHLSPWGQAPFGEHAELNLLFDKWRLGPLRLLDLAAIGIVAFRFGPGWLSHLPRPRWLETMGSASLAVFCAHLVAVLIVVALFGHRARPLWADLALLGSVFLWLYAVAWAVARFEARERAGKRPAPALADAGRRA</sequence>
<feature type="transmembrane region" description="Helical" evidence="1">
    <location>
        <begin position="43"/>
        <end position="64"/>
    </location>
</feature>
<feature type="transmembrane region" description="Helical" evidence="1">
    <location>
        <begin position="245"/>
        <end position="262"/>
    </location>
</feature>
<feature type="transmembrane region" description="Helical" evidence="1">
    <location>
        <begin position="288"/>
        <end position="308"/>
    </location>
</feature>
<feature type="transmembrane region" description="Helical" evidence="1">
    <location>
        <begin position="215"/>
        <end position="233"/>
    </location>
</feature>
<proteinExistence type="predicted"/>
<dbReference type="PANTHER" id="PTHR38592">
    <property type="entry name" value="BLL4819 PROTEIN"/>
    <property type="match status" value="1"/>
</dbReference>
<feature type="transmembrane region" description="Helical" evidence="1">
    <location>
        <begin position="85"/>
        <end position="111"/>
    </location>
</feature>
<accession>A0A2W5QHJ9</accession>
<keyword evidence="2" id="KW-0808">Transferase</keyword>
<feature type="transmembrane region" description="Helical" evidence="1">
    <location>
        <begin position="349"/>
        <end position="371"/>
    </location>
</feature>
<dbReference type="InterPro" id="IPR014550">
    <property type="entry name" value="UCP028704_OpgC"/>
</dbReference>
<feature type="transmembrane region" description="Helical" evidence="1">
    <location>
        <begin position="131"/>
        <end position="156"/>
    </location>
</feature>
<evidence type="ECO:0000256" key="1">
    <source>
        <dbReference type="SAM" id="Phobius"/>
    </source>
</evidence>
<evidence type="ECO:0000313" key="2">
    <source>
        <dbReference type="EMBL" id="PZQ74285.1"/>
    </source>
</evidence>
<comment type="caution">
    <text evidence="2">The sequence shown here is derived from an EMBL/GenBank/DDBJ whole genome shotgun (WGS) entry which is preliminary data.</text>
</comment>
<reference evidence="2 3" key="1">
    <citation type="submission" date="2017-08" db="EMBL/GenBank/DDBJ databases">
        <title>Infants hospitalized years apart are colonized by the same room-sourced microbial strains.</title>
        <authorList>
            <person name="Brooks B."/>
            <person name="Olm M.R."/>
            <person name="Firek B.A."/>
            <person name="Baker R."/>
            <person name="Thomas B.C."/>
            <person name="Morowitz M.J."/>
            <person name="Banfield J.F."/>
        </authorList>
    </citation>
    <scope>NUCLEOTIDE SEQUENCE [LARGE SCALE GENOMIC DNA]</scope>
    <source>
        <strain evidence="2">S2_005_003_R2_41</strain>
    </source>
</reference>
<dbReference type="GO" id="GO:0016746">
    <property type="term" value="F:acyltransferase activity"/>
    <property type="evidence" value="ECO:0007669"/>
    <property type="project" value="UniProtKB-KW"/>
</dbReference>
<dbReference type="PIRSF" id="PIRSF028704">
    <property type="entry name" value="UPC028704"/>
    <property type="match status" value="1"/>
</dbReference>
<gene>
    <name evidence="2" type="ORF">DI563_12670</name>
</gene>
<feature type="transmembrane region" description="Helical" evidence="1">
    <location>
        <begin position="168"/>
        <end position="187"/>
    </location>
</feature>
<organism evidence="2 3">
    <name type="scientific">Variovorax paradoxus</name>
    <dbReference type="NCBI Taxonomy" id="34073"/>
    <lineage>
        <taxon>Bacteria</taxon>
        <taxon>Pseudomonadati</taxon>
        <taxon>Pseudomonadota</taxon>
        <taxon>Betaproteobacteria</taxon>
        <taxon>Burkholderiales</taxon>
        <taxon>Comamonadaceae</taxon>
        <taxon>Variovorax</taxon>
    </lineage>
</organism>
<feature type="transmembrane region" description="Helical" evidence="1">
    <location>
        <begin position="320"/>
        <end position="343"/>
    </location>
</feature>
<evidence type="ECO:0000313" key="3">
    <source>
        <dbReference type="Proteomes" id="UP000249135"/>
    </source>
</evidence>
<feature type="transmembrane region" description="Helical" evidence="1">
    <location>
        <begin position="12"/>
        <end position="31"/>
    </location>
</feature>
<keyword evidence="1" id="KW-1133">Transmembrane helix</keyword>
<dbReference type="Pfam" id="PF10129">
    <property type="entry name" value="OpgC_C"/>
    <property type="match status" value="1"/>
</dbReference>
<keyword evidence="1" id="KW-0812">Transmembrane</keyword>
<dbReference type="AlphaFoldDB" id="A0A2W5QHJ9"/>